<organism evidence="2 3">
    <name type="scientific">Chlorella vulgaris</name>
    <name type="common">Green alga</name>
    <dbReference type="NCBI Taxonomy" id="3077"/>
    <lineage>
        <taxon>Eukaryota</taxon>
        <taxon>Viridiplantae</taxon>
        <taxon>Chlorophyta</taxon>
        <taxon>core chlorophytes</taxon>
        <taxon>Trebouxiophyceae</taxon>
        <taxon>Chlorellales</taxon>
        <taxon>Chlorellaceae</taxon>
        <taxon>Chlorella clade</taxon>
        <taxon>Chlorella</taxon>
    </lineage>
</organism>
<dbReference type="AlphaFoldDB" id="A0A9D4TPG5"/>
<dbReference type="EMBL" id="SIDB01000007">
    <property type="protein sequence ID" value="KAI3430893.1"/>
    <property type="molecule type" value="Genomic_DNA"/>
</dbReference>
<dbReference type="OrthoDB" id="513192at2759"/>
<evidence type="ECO:0000313" key="3">
    <source>
        <dbReference type="Proteomes" id="UP001055712"/>
    </source>
</evidence>
<feature type="compositionally biased region" description="Low complexity" evidence="1">
    <location>
        <begin position="103"/>
        <end position="114"/>
    </location>
</feature>
<feature type="region of interest" description="Disordered" evidence="1">
    <location>
        <begin position="198"/>
        <end position="219"/>
    </location>
</feature>
<protein>
    <submittedName>
        <fullName evidence="2">Uncharacterized protein</fullName>
    </submittedName>
</protein>
<sequence>MAPAWIISSAASATGLARPRLDLNRRPGKPPLRTLRQPASTGGPAGRSELGVLTALASGALTAFNPAEDEASSDALSFSSESVPSSGSQSSRSARGLPAEALSSSSSARTESSDGSGGSDGLADLTGIWIKDAGASDSGSYSRACDLMQLNKLQKTTATQLIEGLELEQNGRRVAVRFLTVVPFFKVSEEYVLGSEVSQPRRDLRGGKQRAAATPSPNGGLEVQISWGAPNVGGVNEKYSLLDDRTLECLSTVDVRAGSVTTRTVYRKVDGGWRPRLKWNPLAMLRGR</sequence>
<gene>
    <name evidence="2" type="ORF">D9Q98_009302</name>
</gene>
<proteinExistence type="predicted"/>
<feature type="compositionally biased region" description="Low complexity" evidence="1">
    <location>
        <begin position="73"/>
        <end position="93"/>
    </location>
</feature>
<accession>A0A9D4TPG5</accession>
<evidence type="ECO:0000313" key="2">
    <source>
        <dbReference type="EMBL" id="KAI3430893.1"/>
    </source>
</evidence>
<evidence type="ECO:0000256" key="1">
    <source>
        <dbReference type="SAM" id="MobiDB-lite"/>
    </source>
</evidence>
<keyword evidence="3" id="KW-1185">Reference proteome</keyword>
<reference evidence="2" key="2">
    <citation type="submission" date="2020-11" db="EMBL/GenBank/DDBJ databases">
        <authorList>
            <person name="Cecchin M."/>
            <person name="Marcolungo L."/>
            <person name="Rossato M."/>
            <person name="Girolomoni L."/>
            <person name="Cosentino E."/>
            <person name="Cuine S."/>
            <person name="Li-Beisson Y."/>
            <person name="Delledonne M."/>
            <person name="Ballottari M."/>
        </authorList>
    </citation>
    <scope>NUCLEOTIDE SEQUENCE</scope>
    <source>
        <strain evidence="2">211/11P</strain>
        <tissue evidence="2">Whole cell</tissue>
    </source>
</reference>
<dbReference type="Proteomes" id="UP001055712">
    <property type="component" value="Unassembled WGS sequence"/>
</dbReference>
<comment type="caution">
    <text evidence="2">The sequence shown here is derived from an EMBL/GenBank/DDBJ whole genome shotgun (WGS) entry which is preliminary data.</text>
</comment>
<feature type="region of interest" description="Disordered" evidence="1">
    <location>
        <begin position="16"/>
        <end position="50"/>
    </location>
</feature>
<name>A0A9D4TPG5_CHLVU</name>
<reference evidence="2" key="1">
    <citation type="journal article" date="2019" name="Plant J.">
        <title>Chlorella vulgaris genome assembly and annotation reveals the molecular basis for metabolic acclimation to high light conditions.</title>
        <authorList>
            <person name="Cecchin M."/>
            <person name="Marcolungo L."/>
            <person name="Rossato M."/>
            <person name="Girolomoni L."/>
            <person name="Cosentino E."/>
            <person name="Cuine S."/>
            <person name="Li-Beisson Y."/>
            <person name="Delledonne M."/>
            <person name="Ballottari M."/>
        </authorList>
    </citation>
    <scope>NUCLEOTIDE SEQUENCE</scope>
    <source>
        <strain evidence="2">211/11P</strain>
    </source>
</reference>
<feature type="region of interest" description="Disordered" evidence="1">
    <location>
        <begin position="70"/>
        <end position="119"/>
    </location>
</feature>